<name>A0ACC1PC99_9PEZI</name>
<gene>
    <name evidence="1" type="ORF">NUW58_g3371</name>
</gene>
<keyword evidence="2" id="KW-1185">Reference proteome</keyword>
<evidence type="ECO:0000313" key="1">
    <source>
        <dbReference type="EMBL" id="KAJ2989639.1"/>
    </source>
</evidence>
<comment type="caution">
    <text evidence="1">The sequence shown here is derived from an EMBL/GenBank/DDBJ whole genome shotgun (WGS) entry which is preliminary data.</text>
</comment>
<evidence type="ECO:0000313" key="2">
    <source>
        <dbReference type="Proteomes" id="UP001143856"/>
    </source>
</evidence>
<protein>
    <submittedName>
        <fullName evidence="1">Uncharacterized protein</fullName>
    </submittedName>
</protein>
<dbReference type="Proteomes" id="UP001143856">
    <property type="component" value="Unassembled WGS sequence"/>
</dbReference>
<proteinExistence type="predicted"/>
<organism evidence="1 2">
    <name type="scientific">Xylaria curta</name>
    <dbReference type="NCBI Taxonomy" id="42375"/>
    <lineage>
        <taxon>Eukaryota</taxon>
        <taxon>Fungi</taxon>
        <taxon>Dikarya</taxon>
        <taxon>Ascomycota</taxon>
        <taxon>Pezizomycotina</taxon>
        <taxon>Sordariomycetes</taxon>
        <taxon>Xylariomycetidae</taxon>
        <taxon>Xylariales</taxon>
        <taxon>Xylariaceae</taxon>
        <taxon>Xylaria</taxon>
    </lineage>
</organism>
<reference evidence="1" key="1">
    <citation type="submission" date="2022-10" db="EMBL/GenBank/DDBJ databases">
        <title>Genome Sequence of Xylaria curta.</title>
        <authorList>
            <person name="Buettner E."/>
        </authorList>
    </citation>
    <scope>NUCLEOTIDE SEQUENCE</scope>
    <source>
        <strain evidence="1">Babe10</strain>
    </source>
</reference>
<dbReference type="EMBL" id="JAPDGR010000507">
    <property type="protein sequence ID" value="KAJ2989639.1"/>
    <property type="molecule type" value="Genomic_DNA"/>
</dbReference>
<sequence>MPDLTPHEYDPILNLPAFPPPPGITPNYVNPPTQNVLAITVVVLCASVASVLFLIRVYSRLFCALRPKPEDYMCLAAFLAYIVCVYAISLMIRDVGFFIHQWNLHNRDVVVFIYNIYTFLTAYTVMMFFAKTAILVEWIRIFVADRERNAFFYAACVLIGFNVGMYGAGSIATGLACIPREKLWHPWVEGRCINRFILDSFTAFVNLAIDLGILLLPQKVIWKLQMSRKRKIGLSILFSVGIIACASAAGRAYYTVTLDFTGDITYEASPAFLFGLAEMTTVLMVFCIPSIPKAFEGSRLATLFTTSRRSPEKPPSTTANASQPPGSIETPETSRPSTHQKAHAHLYPQVDEESGRHFTI</sequence>
<accession>A0ACC1PC99</accession>